<accession>A0A6A7C1D9</accession>
<reference evidence="1" key="1">
    <citation type="journal article" date="2020" name="Stud. Mycol.">
        <title>101 Dothideomycetes genomes: a test case for predicting lifestyles and emergence of pathogens.</title>
        <authorList>
            <person name="Haridas S."/>
            <person name="Albert R."/>
            <person name="Binder M."/>
            <person name="Bloem J."/>
            <person name="Labutti K."/>
            <person name="Salamov A."/>
            <person name="Andreopoulos B."/>
            <person name="Baker S."/>
            <person name="Barry K."/>
            <person name="Bills G."/>
            <person name="Bluhm B."/>
            <person name="Cannon C."/>
            <person name="Castanera R."/>
            <person name="Culley D."/>
            <person name="Daum C."/>
            <person name="Ezra D."/>
            <person name="Gonzalez J."/>
            <person name="Henrissat B."/>
            <person name="Kuo A."/>
            <person name="Liang C."/>
            <person name="Lipzen A."/>
            <person name="Lutzoni F."/>
            <person name="Magnuson J."/>
            <person name="Mondo S."/>
            <person name="Nolan M."/>
            <person name="Ohm R."/>
            <person name="Pangilinan J."/>
            <person name="Park H.-J."/>
            <person name="Ramirez L."/>
            <person name="Alfaro M."/>
            <person name="Sun H."/>
            <person name="Tritt A."/>
            <person name="Yoshinaga Y."/>
            <person name="Zwiers L.-H."/>
            <person name="Turgeon B."/>
            <person name="Goodwin S."/>
            <person name="Spatafora J."/>
            <person name="Crous P."/>
            <person name="Grigoriev I."/>
        </authorList>
    </citation>
    <scope>NUCLEOTIDE SEQUENCE</scope>
    <source>
        <strain evidence="1">CBS 480.64</strain>
    </source>
</reference>
<proteinExistence type="predicted"/>
<protein>
    <submittedName>
        <fullName evidence="1">Uncharacterized protein</fullName>
    </submittedName>
</protein>
<dbReference type="Proteomes" id="UP000799421">
    <property type="component" value="Unassembled WGS sequence"/>
</dbReference>
<evidence type="ECO:0000313" key="2">
    <source>
        <dbReference type="EMBL" id="KAF2860778.1"/>
    </source>
</evidence>
<evidence type="ECO:0000313" key="1">
    <source>
        <dbReference type="EMBL" id="KAF2860765.1"/>
    </source>
</evidence>
<evidence type="ECO:0000313" key="3">
    <source>
        <dbReference type="Proteomes" id="UP000799421"/>
    </source>
</evidence>
<name>A0A6A7C1D9_9PEZI</name>
<organism evidence="1 3">
    <name type="scientific">Piedraia hortae CBS 480.64</name>
    <dbReference type="NCBI Taxonomy" id="1314780"/>
    <lineage>
        <taxon>Eukaryota</taxon>
        <taxon>Fungi</taxon>
        <taxon>Dikarya</taxon>
        <taxon>Ascomycota</taxon>
        <taxon>Pezizomycotina</taxon>
        <taxon>Dothideomycetes</taxon>
        <taxon>Dothideomycetidae</taxon>
        <taxon>Capnodiales</taxon>
        <taxon>Piedraiaceae</taxon>
        <taxon>Piedraia</taxon>
    </lineage>
</organism>
<dbReference type="EMBL" id="MU005978">
    <property type="protein sequence ID" value="KAF2860765.1"/>
    <property type="molecule type" value="Genomic_DNA"/>
</dbReference>
<sequence length="54" mass="6017">MCMMVAEWTNFAPLLPDKFAKLCLYDPQLPISKACFDGAVSHRPSVASSQQTDR</sequence>
<keyword evidence="3" id="KW-1185">Reference proteome</keyword>
<dbReference type="AlphaFoldDB" id="A0A6A7C1D9"/>
<gene>
    <name evidence="1" type="ORF">K470DRAFT_257552</name>
    <name evidence="2" type="ORF">K470DRAFT_257563</name>
</gene>
<dbReference type="EMBL" id="MU005978">
    <property type="protein sequence ID" value="KAF2860778.1"/>
    <property type="molecule type" value="Genomic_DNA"/>
</dbReference>